<accession>A0A4Y2HJX5</accession>
<evidence type="ECO:0000313" key="1">
    <source>
        <dbReference type="EMBL" id="GBM65538.1"/>
    </source>
</evidence>
<dbReference type="EMBL" id="BGPR01001982">
    <property type="protein sequence ID" value="GBM65538.1"/>
    <property type="molecule type" value="Genomic_DNA"/>
</dbReference>
<dbReference type="AlphaFoldDB" id="A0A4Y2HJX5"/>
<proteinExistence type="predicted"/>
<dbReference type="OrthoDB" id="6431089at2759"/>
<dbReference type="Proteomes" id="UP000499080">
    <property type="component" value="Unassembled WGS sequence"/>
</dbReference>
<reference evidence="1 2" key="1">
    <citation type="journal article" date="2019" name="Sci. Rep.">
        <title>Orb-weaving spider Araneus ventricosus genome elucidates the spidroin gene catalogue.</title>
        <authorList>
            <person name="Kono N."/>
            <person name="Nakamura H."/>
            <person name="Ohtoshi R."/>
            <person name="Moran D.A.P."/>
            <person name="Shinohara A."/>
            <person name="Yoshida Y."/>
            <person name="Fujiwara M."/>
            <person name="Mori M."/>
            <person name="Tomita M."/>
            <person name="Arakawa K."/>
        </authorList>
    </citation>
    <scope>NUCLEOTIDE SEQUENCE [LARGE SCALE GENOMIC DNA]</scope>
</reference>
<sequence length="241" mass="27795">MARKDNKKPSTLFLFPTGNLDDLTNIKDLLQKEANNSEIHIRNLISIQNKGLAVTCREDLDVQTLLDTINNKESLKATIIAGKRHPSIIIYNMPEPITQEEVNETFRAHAGTTEKLKLRFRLTDRQPGTVHWVMKASSKNFNKIQRLCKLEINWTMFQVCEFFHIKRCNKCQGFRHLAKDCPENRYSCANGAGHHLTRKCRSPHVYCVSCAMLNQIHGTRYPIDHYTSDSGFSCYKRKLSL</sequence>
<organism evidence="1 2">
    <name type="scientific">Araneus ventricosus</name>
    <name type="common">Orbweaver spider</name>
    <name type="synonym">Epeira ventricosa</name>
    <dbReference type="NCBI Taxonomy" id="182803"/>
    <lineage>
        <taxon>Eukaryota</taxon>
        <taxon>Metazoa</taxon>
        <taxon>Ecdysozoa</taxon>
        <taxon>Arthropoda</taxon>
        <taxon>Chelicerata</taxon>
        <taxon>Arachnida</taxon>
        <taxon>Araneae</taxon>
        <taxon>Araneomorphae</taxon>
        <taxon>Entelegynae</taxon>
        <taxon>Araneoidea</taxon>
        <taxon>Araneidae</taxon>
        <taxon>Araneus</taxon>
    </lineage>
</organism>
<keyword evidence="2" id="KW-1185">Reference proteome</keyword>
<evidence type="ECO:0000313" key="2">
    <source>
        <dbReference type="Proteomes" id="UP000499080"/>
    </source>
</evidence>
<name>A0A4Y2HJX5_ARAVE</name>
<gene>
    <name evidence="1" type="ORF">AVEN_83387_1</name>
</gene>
<protein>
    <recommendedName>
        <fullName evidence="3">CCHC-type domain-containing protein</fullName>
    </recommendedName>
</protein>
<comment type="caution">
    <text evidence="1">The sequence shown here is derived from an EMBL/GenBank/DDBJ whole genome shotgun (WGS) entry which is preliminary data.</text>
</comment>
<evidence type="ECO:0008006" key="3">
    <source>
        <dbReference type="Google" id="ProtNLM"/>
    </source>
</evidence>